<evidence type="ECO:0000259" key="5">
    <source>
        <dbReference type="PROSITE" id="PS51192"/>
    </source>
</evidence>
<dbReference type="InterPro" id="IPR011545">
    <property type="entry name" value="DEAD/DEAH_box_helicase_dom"/>
</dbReference>
<dbReference type="Pfam" id="PF00271">
    <property type="entry name" value="Helicase_C"/>
    <property type="match status" value="1"/>
</dbReference>
<dbReference type="STRING" id="1150625.Q75_14800"/>
<dbReference type="CDD" id="cd17921">
    <property type="entry name" value="DEXHc_Ski2"/>
    <property type="match status" value="1"/>
</dbReference>
<keyword evidence="8" id="KW-1185">Reference proteome</keyword>
<keyword evidence="3" id="KW-0347">Helicase</keyword>
<dbReference type="PROSITE" id="PS51192">
    <property type="entry name" value="HELICASE_ATP_BIND_1"/>
    <property type="match status" value="1"/>
</dbReference>
<sequence length="1172" mass="133617">MFDNYSYTLFNNLPSLPEFNIDESRRLLSRAYIYSIKMQLGLAQEEFKSIDIEDLSEEELDKIEDEINSEPLTLYNELYHELRRLGDTLESSAIFDNNEDERTVKSASFIAAESLSLLSTLLNRGETNKPEETMLSNELIYTRIEAAMMFLIAGYDANAQTEIREVIENLRTSKYEGEVNNLHLTEEWLLKNLFALLTNQLWNINRNKPLFKKNTSTKSLRNLIIENKIEMFSLIGESIIFYIDWLTGDDINGLKNSLEILTRINKSSYKNKNALYPEVYHISKVIMVMMKETSKRSLFHNTPLPINQGSEFISYISGRVKGNSELSSRPFIWESAKEFIYSCLPGPNKHTIVNQPTGSGKSFIAELAVAHSLSNGWVLYLAPTNALVHQIKRDLKKSLQFYGSVDISTFVGGDEYTRLEDEFLDKIENTNKFVAVMTPEKCAMSLRINPEVFQNCSLCVFDECHLLGDGARGATVDLVLGSIMSINNNIKFVLMSAMVNNPKDLSDWLKESTTNDTKICSILWKPTRSIRGAIGVEYESFKKTSMEAKVNLDRMPDKRKNEIFEPTISILYSLSGIWKKNHADYSIMETNLKATYTLSRRKSKDDDEWIYGITPKSWVNVTSRTLGIELAEKGMPTIVFIPSNRHYPFTLARGINHFQSDTITEDIEQKLLLLAERELGVDSEVKFLLSKSVGVHTSYMLETEKEAVERAFSNQRFNLLFATGTLAQGLNLPSVAVVIAGTRVGDAREANTPEAKQRSKSLILNAIGRAGRAGFSNQSLSLIVPNSPLHFKHEKEDIDKSISELDVLSDEDASIKVKSPLGQFLENILNGSIQADRASVDELTIMSMLTSDNEQEEVEKTKQIIGKTYAAAYIKHKVDDETLSDVTNKIINIKNEFLEKAAAPEWSVRVARKAGFDFFTTNSFVKIVSENLYSYEIEVVLDWSIEDWKNFLFMCMKDLPPYYIQRLLNNNVTQKPTFINDLTRLAGDRLERNFSWDKPADWYNCWHEFSNIIWMFMEGGSYADIAKAYLHIDGEIDPNRSAGKPIPDTLALVKKQIDYISSYAGLLVAALEEILFKDKPIPFNLNALPLAIKNGLKDHSTFYWYNYGYRNRLVAHKLALILPLEDFHNEQESISNVLRLKRIWLRNELDLSNITPEEREILEAASMVIKNL</sequence>
<name>A0A147K563_9BACI</name>
<dbReference type="RefSeq" id="WP_059351800.1">
    <property type="nucleotide sequence ID" value="NZ_LDYG01000048.1"/>
</dbReference>
<dbReference type="PANTHER" id="PTHR47961:SF6">
    <property type="entry name" value="DNA-DIRECTED DNA POLYMERASE"/>
    <property type="match status" value="1"/>
</dbReference>
<evidence type="ECO:0008006" key="9">
    <source>
        <dbReference type="Google" id="ProtNLM"/>
    </source>
</evidence>
<evidence type="ECO:0000313" key="8">
    <source>
        <dbReference type="Proteomes" id="UP000074108"/>
    </source>
</evidence>
<feature type="domain" description="Helicase ATP-binding" evidence="5">
    <location>
        <begin position="342"/>
        <end position="517"/>
    </location>
</feature>
<dbReference type="OrthoDB" id="143059at2"/>
<proteinExistence type="predicted"/>
<dbReference type="AlphaFoldDB" id="A0A147K563"/>
<dbReference type="EMBL" id="LDYG01000048">
    <property type="protein sequence ID" value="KUP04713.1"/>
    <property type="molecule type" value="Genomic_DNA"/>
</dbReference>
<dbReference type="PATRIC" id="fig|1150625.3.peg.3097"/>
<dbReference type="SMART" id="SM00487">
    <property type="entry name" value="DEXDc"/>
    <property type="match status" value="1"/>
</dbReference>
<organism evidence="7 8">
    <name type="scientific">Bacillus coahuilensis p1.1.43</name>
    <dbReference type="NCBI Taxonomy" id="1150625"/>
    <lineage>
        <taxon>Bacteria</taxon>
        <taxon>Bacillati</taxon>
        <taxon>Bacillota</taxon>
        <taxon>Bacilli</taxon>
        <taxon>Bacillales</taxon>
        <taxon>Bacillaceae</taxon>
        <taxon>Bacillus</taxon>
    </lineage>
</organism>
<dbReference type="SUPFAM" id="SSF52540">
    <property type="entry name" value="P-loop containing nucleoside triphosphate hydrolases"/>
    <property type="match status" value="1"/>
</dbReference>
<dbReference type="PROSITE" id="PS51194">
    <property type="entry name" value="HELICASE_CTER"/>
    <property type="match status" value="1"/>
</dbReference>
<dbReference type="Pfam" id="PF00270">
    <property type="entry name" value="DEAD"/>
    <property type="match status" value="1"/>
</dbReference>
<accession>A0A147K563</accession>
<keyword evidence="2" id="KW-0378">Hydrolase</keyword>
<comment type="caution">
    <text evidence="7">The sequence shown here is derived from an EMBL/GenBank/DDBJ whole genome shotgun (WGS) entry which is preliminary data.</text>
</comment>
<dbReference type="PANTHER" id="PTHR47961">
    <property type="entry name" value="DNA POLYMERASE THETA, PUTATIVE (AFU_ORTHOLOGUE AFUA_1G05260)-RELATED"/>
    <property type="match status" value="1"/>
</dbReference>
<evidence type="ECO:0000256" key="3">
    <source>
        <dbReference type="ARBA" id="ARBA00022806"/>
    </source>
</evidence>
<dbReference type="InterPro" id="IPR050474">
    <property type="entry name" value="Hel308_SKI2-like"/>
</dbReference>
<dbReference type="GO" id="GO:0016787">
    <property type="term" value="F:hydrolase activity"/>
    <property type="evidence" value="ECO:0007669"/>
    <property type="project" value="UniProtKB-KW"/>
</dbReference>
<keyword evidence="4" id="KW-0067">ATP-binding</keyword>
<evidence type="ECO:0000259" key="6">
    <source>
        <dbReference type="PROSITE" id="PS51194"/>
    </source>
</evidence>
<feature type="domain" description="Helicase C-terminal" evidence="6">
    <location>
        <begin position="622"/>
        <end position="813"/>
    </location>
</feature>
<keyword evidence="1" id="KW-0547">Nucleotide-binding</keyword>
<reference evidence="7 8" key="1">
    <citation type="journal article" date="2016" name="Front. Microbiol.">
        <title>Microevolution Analysis of Bacillus coahuilensis Unveils Differences in Phosphorus Acquisition Strategies and Their Regulation.</title>
        <authorList>
            <person name="Gomez-Lunar Z."/>
            <person name="Hernandez-Gonzalez I."/>
            <person name="Rodriguez-Torres M.D."/>
            <person name="Souza V."/>
            <person name="Olmedo-Alvarez G."/>
        </authorList>
    </citation>
    <scope>NUCLEOTIDE SEQUENCE [LARGE SCALE GENOMIC DNA]</scope>
    <source>
        <strain evidence="8">p1.1.43</strain>
    </source>
</reference>
<dbReference type="Proteomes" id="UP000074108">
    <property type="component" value="Unassembled WGS sequence"/>
</dbReference>
<dbReference type="SMART" id="SM00490">
    <property type="entry name" value="HELICc"/>
    <property type="match status" value="1"/>
</dbReference>
<protein>
    <recommendedName>
        <fullName evidence="9">DEAD/DEAH box helicase</fullName>
    </recommendedName>
</protein>
<dbReference type="GO" id="GO:0003676">
    <property type="term" value="F:nucleic acid binding"/>
    <property type="evidence" value="ECO:0007669"/>
    <property type="project" value="InterPro"/>
</dbReference>
<dbReference type="InterPro" id="IPR014001">
    <property type="entry name" value="Helicase_ATP-bd"/>
</dbReference>
<gene>
    <name evidence="7" type="ORF">Q75_14800</name>
</gene>
<dbReference type="GO" id="GO:0004386">
    <property type="term" value="F:helicase activity"/>
    <property type="evidence" value="ECO:0007669"/>
    <property type="project" value="UniProtKB-KW"/>
</dbReference>
<dbReference type="Gene3D" id="3.40.50.300">
    <property type="entry name" value="P-loop containing nucleotide triphosphate hydrolases"/>
    <property type="match status" value="2"/>
</dbReference>
<evidence type="ECO:0000256" key="2">
    <source>
        <dbReference type="ARBA" id="ARBA00022801"/>
    </source>
</evidence>
<evidence type="ECO:0000256" key="4">
    <source>
        <dbReference type="ARBA" id="ARBA00022840"/>
    </source>
</evidence>
<dbReference type="InterPro" id="IPR001650">
    <property type="entry name" value="Helicase_C-like"/>
</dbReference>
<evidence type="ECO:0000256" key="1">
    <source>
        <dbReference type="ARBA" id="ARBA00022741"/>
    </source>
</evidence>
<dbReference type="GO" id="GO:0005524">
    <property type="term" value="F:ATP binding"/>
    <property type="evidence" value="ECO:0007669"/>
    <property type="project" value="UniProtKB-KW"/>
</dbReference>
<dbReference type="InterPro" id="IPR027417">
    <property type="entry name" value="P-loop_NTPase"/>
</dbReference>
<evidence type="ECO:0000313" key="7">
    <source>
        <dbReference type="EMBL" id="KUP04713.1"/>
    </source>
</evidence>